<dbReference type="AlphaFoldDB" id="A0AAN6QJX8"/>
<evidence type="ECO:0000256" key="1">
    <source>
        <dbReference type="SAM" id="MobiDB-lite"/>
    </source>
</evidence>
<comment type="caution">
    <text evidence="2">The sequence shown here is derived from an EMBL/GenBank/DDBJ whole genome shotgun (WGS) entry which is preliminary data.</text>
</comment>
<accession>A0AAN6QJX8</accession>
<dbReference type="InterPro" id="IPR008551">
    <property type="entry name" value="TANGO2"/>
</dbReference>
<dbReference type="RefSeq" id="XP_064668426.1">
    <property type="nucleotide sequence ID" value="XM_064811864.1"/>
</dbReference>
<dbReference type="PANTHER" id="PTHR17985">
    <property type="entry name" value="SER/THR-RICH PROTEIN T10 IN DGCR REGION"/>
    <property type="match status" value="1"/>
</dbReference>
<dbReference type="Proteomes" id="UP001302812">
    <property type="component" value="Unassembled WGS sequence"/>
</dbReference>
<name>A0AAN6QJX8_9PEZI</name>
<sequence>MCIVLLTTAHPKYALIVLDNRDEYILRPTSRPHWWTTQPESHIPGGSANGSARKPNEAGISSPPGDVHILSSRDLQRAERGTWLGITKGGNFAVLTNYRELDSHNAAHPVHAQRSRGGMVTAWLRADPAESTAQFVHRMLDSGEVKGVGGFSLICGKLRKVKGEKNIEPLAIISNRCDHVDQVPWICGQRGQTYGLSNATYLEPTAENNNALLWPKIRDGIDMLNDAVAATSGSSSTESELLDSFFKILDSDKFPSDHTIDLDDGLPLLKNSIFIPAFGGKEHQEEMREAQHRGDVERKGHDSPAAETLTMVARPDDQPNGFETGLYGTQRQTILLVDWDGNVTYTERALWDSNGNPIPRGFGDETFKFKIEGWESSRKPRANGAML</sequence>
<organism evidence="2 3">
    <name type="scientific">Canariomyces notabilis</name>
    <dbReference type="NCBI Taxonomy" id="2074819"/>
    <lineage>
        <taxon>Eukaryota</taxon>
        <taxon>Fungi</taxon>
        <taxon>Dikarya</taxon>
        <taxon>Ascomycota</taxon>
        <taxon>Pezizomycotina</taxon>
        <taxon>Sordariomycetes</taxon>
        <taxon>Sordariomycetidae</taxon>
        <taxon>Sordariales</taxon>
        <taxon>Chaetomiaceae</taxon>
        <taxon>Canariomyces</taxon>
    </lineage>
</organism>
<dbReference type="PANTHER" id="PTHR17985:SF8">
    <property type="entry name" value="TRANSPORT AND GOLGI ORGANIZATION PROTEIN 2 HOMOLOG"/>
    <property type="match status" value="1"/>
</dbReference>
<reference evidence="2" key="2">
    <citation type="submission" date="2023-05" db="EMBL/GenBank/DDBJ databases">
        <authorList>
            <consortium name="Lawrence Berkeley National Laboratory"/>
            <person name="Steindorff A."/>
            <person name="Hensen N."/>
            <person name="Bonometti L."/>
            <person name="Westerberg I."/>
            <person name="Brannstrom I.O."/>
            <person name="Guillou S."/>
            <person name="Cros-Aarteil S."/>
            <person name="Calhoun S."/>
            <person name="Haridas S."/>
            <person name="Kuo A."/>
            <person name="Mondo S."/>
            <person name="Pangilinan J."/>
            <person name="Riley R."/>
            <person name="Labutti K."/>
            <person name="Andreopoulos B."/>
            <person name="Lipzen A."/>
            <person name="Chen C."/>
            <person name="Yanf M."/>
            <person name="Daum C."/>
            <person name="Ng V."/>
            <person name="Clum A."/>
            <person name="Ohm R."/>
            <person name="Martin F."/>
            <person name="Silar P."/>
            <person name="Natvig D."/>
            <person name="Lalanne C."/>
            <person name="Gautier V."/>
            <person name="Ament-Velasquez S.L."/>
            <person name="Kruys A."/>
            <person name="Hutchinson M.I."/>
            <person name="Powell A.J."/>
            <person name="Barry K."/>
            <person name="Miller A.N."/>
            <person name="Grigoriev I.V."/>
            <person name="Debuchy R."/>
            <person name="Gladieux P."/>
            <person name="Thoren M.H."/>
            <person name="Johannesson H."/>
        </authorList>
    </citation>
    <scope>NUCLEOTIDE SEQUENCE</scope>
    <source>
        <strain evidence="2">CBS 508.74</strain>
    </source>
</reference>
<evidence type="ECO:0000313" key="3">
    <source>
        <dbReference type="Proteomes" id="UP001302812"/>
    </source>
</evidence>
<proteinExistence type="predicted"/>
<protein>
    <recommendedName>
        <fullName evidence="4">DUF833-domain-containing protein</fullName>
    </recommendedName>
</protein>
<gene>
    <name evidence="2" type="ORF">N656DRAFT_713007</name>
</gene>
<dbReference type="GeneID" id="89935989"/>
<dbReference type="GO" id="GO:0009306">
    <property type="term" value="P:protein secretion"/>
    <property type="evidence" value="ECO:0007669"/>
    <property type="project" value="TreeGrafter"/>
</dbReference>
<dbReference type="GO" id="GO:0005794">
    <property type="term" value="C:Golgi apparatus"/>
    <property type="evidence" value="ECO:0007669"/>
    <property type="project" value="TreeGrafter"/>
</dbReference>
<feature type="region of interest" description="Disordered" evidence="1">
    <location>
        <begin position="35"/>
        <end position="67"/>
    </location>
</feature>
<dbReference type="EMBL" id="MU853348">
    <property type="protein sequence ID" value="KAK4110856.1"/>
    <property type="molecule type" value="Genomic_DNA"/>
</dbReference>
<keyword evidence="3" id="KW-1185">Reference proteome</keyword>
<dbReference type="Pfam" id="PF05742">
    <property type="entry name" value="TANGO2"/>
    <property type="match status" value="2"/>
</dbReference>
<reference evidence="2" key="1">
    <citation type="journal article" date="2023" name="Mol. Phylogenet. Evol.">
        <title>Genome-scale phylogeny and comparative genomics of the fungal order Sordariales.</title>
        <authorList>
            <person name="Hensen N."/>
            <person name="Bonometti L."/>
            <person name="Westerberg I."/>
            <person name="Brannstrom I.O."/>
            <person name="Guillou S."/>
            <person name="Cros-Aarteil S."/>
            <person name="Calhoun S."/>
            <person name="Haridas S."/>
            <person name="Kuo A."/>
            <person name="Mondo S."/>
            <person name="Pangilinan J."/>
            <person name="Riley R."/>
            <person name="LaButti K."/>
            <person name="Andreopoulos B."/>
            <person name="Lipzen A."/>
            <person name="Chen C."/>
            <person name="Yan M."/>
            <person name="Daum C."/>
            <person name="Ng V."/>
            <person name="Clum A."/>
            <person name="Steindorff A."/>
            <person name="Ohm R.A."/>
            <person name="Martin F."/>
            <person name="Silar P."/>
            <person name="Natvig D.O."/>
            <person name="Lalanne C."/>
            <person name="Gautier V."/>
            <person name="Ament-Velasquez S.L."/>
            <person name="Kruys A."/>
            <person name="Hutchinson M.I."/>
            <person name="Powell A.J."/>
            <person name="Barry K."/>
            <person name="Miller A.N."/>
            <person name="Grigoriev I.V."/>
            <person name="Debuchy R."/>
            <person name="Gladieux P."/>
            <person name="Hiltunen Thoren M."/>
            <person name="Johannesson H."/>
        </authorList>
    </citation>
    <scope>NUCLEOTIDE SEQUENCE</scope>
    <source>
        <strain evidence="2">CBS 508.74</strain>
    </source>
</reference>
<evidence type="ECO:0008006" key="4">
    <source>
        <dbReference type="Google" id="ProtNLM"/>
    </source>
</evidence>
<evidence type="ECO:0000313" key="2">
    <source>
        <dbReference type="EMBL" id="KAK4110856.1"/>
    </source>
</evidence>
<dbReference type="GO" id="GO:0007030">
    <property type="term" value="P:Golgi organization"/>
    <property type="evidence" value="ECO:0007669"/>
    <property type="project" value="TreeGrafter"/>
</dbReference>